<accession>A0A0V1PR41</accession>
<dbReference type="InterPro" id="IPR007213">
    <property type="entry name" value="Ppm1/Ppm2/Tcmp"/>
</dbReference>
<dbReference type="SUPFAM" id="SSF53335">
    <property type="entry name" value="S-adenosyl-L-methionine-dependent methyltransferases"/>
    <property type="match status" value="1"/>
</dbReference>
<feature type="binding site" evidence="9">
    <location>
        <position position="108"/>
    </location>
    <ligand>
        <name>S-adenosyl-L-methionine</name>
        <dbReference type="ChEBI" id="CHEBI:59789"/>
    </ligand>
</feature>
<feature type="binding site" evidence="9">
    <location>
        <position position="215"/>
    </location>
    <ligand>
        <name>S-adenosyl-L-methionine</name>
        <dbReference type="ChEBI" id="CHEBI:59789"/>
    </ligand>
</feature>
<dbReference type="PANTHER" id="PTHR13600">
    <property type="entry name" value="LEUCINE CARBOXYL METHYLTRANSFERASE"/>
    <property type="match status" value="1"/>
</dbReference>
<sequence length="368" mass="42607">MISPQEKQDKVIRATDLDALSCRYSANNKSYFSTTDPFIDSVISSYKIHLPLCTGYTNMSANRTLRSVFNEQKLPLINRGTYLRTELIDVITQEFIKEFKKCQILSLGGGSDTRCFRILEEYGENVRYCEIDFPESVKIKKLAITNDKRLADIVKYHESTKPITSKEEFAKLEANIHTENYNLIGYDLRRLTGILDDCPLLEHVDTSIPTLILSECVLCYLNPEENERVIDFWKKAFASRALLALLIYEPMSLNDAFGTTMTHNLSNRGINLLTFNEYPNLEARYKFLSEKCQSSNIKLTDMSNVGGYDSDDKSKAWISTKDLARINRLELVDEIEEIRLLLKHYCLCYCEFPYESSFKAIRKWKWII</sequence>
<comment type="catalytic activity">
    <reaction evidence="1 8">
        <text>[phosphatase 2A protein]-C-terminal L-leucine + S-adenosyl-L-methionine = [phosphatase 2A protein]-C-terminal L-leucine methyl ester + S-adenosyl-L-homocysteine</text>
        <dbReference type="Rhea" id="RHEA:48544"/>
        <dbReference type="Rhea" id="RHEA-COMP:12134"/>
        <dbReference type="Rhea" id="RHEA-COMP:12135"/>
        <dbReference type="ChEBI" id="CHEBI:57856"/>
        <dbReference type="ChEBI" id="CHEBI:59789"/>
        <dbReference type="ChEBI" id="CHEBI:90516"/>
        <dbReference type="ChEBI" id="CHEBI:90517"/>
        <dbReference type="EC" id="2.1.1.233"/>
    </reaction>
</comment>
<dbReference type="EMBL" id="LMYN01000255">
    <property type="protein sequence ID" value="KRZ98555.1"/>
    <property type="molecule type" value="Genomic_DNA"/>
</dbReference>
<evidence type="ECO:0000256" key="1">
    <source>
        <dbReference type="ARBA" id="ARBA00000724"/>
    </source>
</evidence>
<name>A0A0V1PR41_9ASCO</name>
<dbReference type="Pfam" id="PF04072">
    <property type="entry name" value="LCM"/>
    <property type="match status" value="1"/>
</dbReference>
<comment type="similarity">
    <text evidence="2 8">Belongs to the methyltransferase superfamily. LCMT family.</text>
</comment>
<dbReference type="AlphaFoldDB" id="A0A0V1PR41"/>
<keyword evidence="6 8" id="KW-0808">Transferase</keyword>
<proteinExistence type="inferred from homology"/>
<dbReference type="Gene3D" id="3.40.50.150">
    <property type="entry name" value="Vaccinia Virus protein VP39"/>
    <property type="match status" value="1"/>
</dbReference>
<dbReference type="PANTHER" id="PTHR13600:SF21">
    <property type="entry name" value="LEUCINE CARBOXYL METHYLTRANSFERASE 1"/>
    <property type="match status" value="1"/>
</dbReference>
<comment type="caution">
    <text evidence="10">The sequence shown here is derived from an EMBL/GenBank/DDBJ whole genome shotgun (WGS) entry which is preliminary data.</text>
</comment>
<dbReference type="InterPro" id="IPR016651">
    <property type="entry name" value="LCMT1"/>
</dbReference>
<keyword evidence="5 8" id="KW-0489">Methyltransferase</keyword>
<comment type="function">
    <text evidence="8">Methylates the carboxyl group of the C-terminal leucine residue of protein phosphatase 2A catalytic subunits to form alpha-leucine ester residues.</text>
</comment>
<evidence type="ECO:0000313" key="10">
    <source>
        <dbReference type="EMBL" id="KRZ98555.1"/>
    </source>
</evidence>
<keyword evidence="7 8" id="KW-0949">S-adenosyl-L-methionine</keyword>
<dbReference type="InterPro" id="IPR029063">
    <property type="entry name" value="SAM-dependent_MTases_sf"/>
</dbReference>
<dbReference type="GeneID" id="26842697"/>
<dbReference type="GO" id="GO:0032259">
    <property type="term" value="P:methylation"/>
    <property type="evidence" value="ECO:0007669"/>
    <property type="project" value="UniProtKB-KW"/>
</dbReference>
<feature type="binding site" evidence="9">
    <location>
        <begin position="187"/>
        <end position="188"/>
    </location>
    <ligand>
        <name>S-adenosyl-L-methionine</name>
        <dbReference type="ChEBI" id="CHEBI:59789"/>
    </ligand>
</feature>
<protein>
    <recommendedName>
        <fullName evidence="4 8">Leucine carboxyl methyltransferase 1</fullName>
        <ecNumber evidence="3 8">2.1.1.233</ecNumber>
    </recommendedName>
</protein>
<dbReference type="PIRSF" id="PIRSF016305">
    <property type="entry name" value="LCM_mtfrase"/>
    <property type="match status" value="1"/>
</dbReference>
<evidence type="ECO:0000256" key="2">
    <source>
        <dbReference type="ARBA" id="ARBA00010703"/>
    </source>
</evidence>
<dbReference type="GO" id="GO:0018423">
    <property type="term" value="F:protein C-terminal leucine carboxyl O-methyltransferase activity"/>
    <property type="evidence" value="ECO:0007669"/>
    <property type="project" value="UniProtKB-EC"/>
</dbReference>
<evidence type="ECO:0000256" key="6">
    <source>
        <dbReference type="ARBA" id="ARBA00022679"/>
    </source>
</evidence>
<evidence type="ECO:0000256" key="8">
    <source>
        <dbReference type="PIRNR" id="PIRNR016305"/>
    </source>
</evidence>
<keyword evidence="11" id="KW-1185">Reference proteome</keyword>
<feature type="binding site" evidence="9">
    <location>
        <position position="84"/>
    </location>
    <ligand>
        <name>S-adenosyl-L-methionine</name>
        <dbReference type="ChEBI" id="CHEBI:59789"/>
    </ligand>
</feature>
<dbReference type="RefSeq" id="XP_015464658.1">
    <property type="nucleotide sequence ID" value="XM_015614517.1"/>
</dbReference>
<gene>
    <name evidence="10" type="ORF">AC631_05688</name>
</gene>
<dbReference type="EC" id="2.1.1.233" evidence="3 8"/>
<evidence type="ECO:0000256" key="5">
    <source>
        <dbReference type="ARBA" id="ARBA00022603"/>
    </source>
</evidence>
<evidence type="ECO:0000256" key="4">
    <source>
        <dbReference type="ARBA" id="ARBA00017497"/>
    </source>
</evidence>
<evidence type="ECO:0000256" key="9">
    <source>
        <dbReference type="PIRSR" id="PIRSR016305-1"/>
    </source>
</evidence>
<evidence type="ECO:0000256" key="7">
    <source>
        <dbReference type="ARBA" id="ARBA00022691"/>
    </source>
</evidence>
<dbReference type="Proteomes" id="UP000054251">
    <property type="component" value="Unassembled WGS sequence"/>
</dbReference>
<reference evidence="10 11" key="1">
    <citation type="submission" date="2015-11" db="EMBL/GenBank/DDBJ databases">
        <title>The genome of Debaryomyces fabryi.</title>
        <authorList>
            <person name="Tafer H."/>
            <person name="Lopandic K."/>
        </authorList>
    </citation>
    <scope>NUCLEOTIDE SEQUENCE [LARGE SCALE GENOMIC DNA]</scope>
    <source>
        <strain evidence="10 11">CBS 789</strain>
    </source>
</reference>
<dbReference type="OrthoDB" id="203237at2759"/>
<organism evidence="10 11">
    <name type="scientific">Debaryomyces fabryi</name>
    <dbReference type="NCBI Taxonomy" id="58627"/>
    <lineage>
        <taxon>Eukaryota</taxon>
        <taxon>Fungi</taxon>
        <taxon>Dikarya</taxon>
        <taxon>Ascomycota</taxon>
        <taxon>Saccharomycotina</taxon>
        <taxon>Pichiomycetes</taxon>
        <taxon>Debaryomycetaceae</taxon>
        <taxon>Debaryomyces</taxon>
    </lineage>
</organism>
<evidence type="ECO:0000256" key="3">
    <source>
        <dbReference type="ARBA" id="ARBA00012834"/>
    </source>
</evidence>
<evidence type="ECO:0000313" key="11">
    <source>
        <dbReference type="Proteomes" id="UP000054251"/>
    </source>
</evidence>